<dbReference type="PANTHER" id="PTHR34408">
    <property type="entry name" value="FAMILY PROTEIN, PUTATIVE-RELATED"/>
    <property type="match status" value="1"/>
</dbReference>
<dbReference type="GO" id="GO:0006032">
    <property type="term" value="P:chitin catabolic process"/>
    <property type="evidence" value="ECO:0007669"/>
    <property type="project" value="InterPro"/>
</dbReference>
<dbReference type="InterPro" id="IPR052354">
    <property type="entry name" value="Cell_Wall_Dynamics_Protein"/>
</dbReference>
<dbReference type="KEGG" id="pxi:J5O05_10420"/>
<accession>A0A975DFN9</accession>
<sequence>MQNNVSQAVDYNSICQIVPTTSESVLHPFVDPLNNHLPGFSINTPSRIAHFLAQVAHESGGFRHRWENLNYSATALTTLFAKYFPNQVMAESYARQPEAIANRIYASRMGNGTEASGDGWRFRGRGLIQLTGRENYLRRGQWLGENLISEPERVAEDLNICVLSACWYWQSKRLNTFADEDDILHITRRINGGLHGLAERKAYLDRAKAVFAKEFNL</sequence>
<dbReference type="GO" id="GO:0016998">
    <property type="term" value="P:cell wall macromolecule catabolic process"/>
    <property type="evidence" value="ECO:0007669"/>
    <property type="project" value="InterPro"/>
</dbReference>
<dbReference type="RefSeq" id="WP_208842010.1">
    <property type="nucleotide sequence ID" value="NZ_CP072133.1"/>
</dbReference>
<feature type="domain" description="Glycoside hydrolase family 19 catalytic" evidence="1">
    <location>
        <begin position="92"/>
        <end position="173"/>
    </location>
</feature>
<organism evidence="2 3">
    <name type="scientific">Pseudoalteromonas xiamenensis</name>
    <dbReference type="NCBI Taxonomy" id="882626"/>
    <lineage>
        <taxon>Bacteria</taxon>
        <taxon>Pseudomonadati</taxon>
        <taxon>Pseudomonadota</taxon>
        <taxon>Gammaproteobacteria</taxon>
        <taxon>Alteromonadales</taxon>
        <taxon>Pseudoalteromonadaceae</taxon>
        <taxon>Pseudoalteromonas</taxon>
    </lineage>
</organism>
<dbReference type="Proteomes" id="UP000664904">
    <property type="component" value="Chromosome"/>
</dbReference>
<dbReference type="InterPro" id="IPR000726">
    <property type="entry name" value="Glyco_hydro_19_cat"/>
</dbReference>
<gene>
    <name evidence="2" type="ORF">J5O05_10420</name>
</gene>
<keyword evidence="2" id="KW-0378">Hydrolase</keyword>
<dbReference type="InterPro" id="IPR023346">
    <property type="entry name" value="Lysozyme-like_dom_sf"/>
</dbReference>
<proteinExistence type="predicted"/>
<dbReference type="GO" id="GO:0004568">
    <property type="term" value="F:chitinase activity"/>
    <property type="evidence" value="ECO:0007669"/>
    <property type="project" value="InterPro"/>
</dbReference>
<keyword evidence="3" id="KW-1185">Reference proteome</keyword>
<reference evidence="2" key="1">
    <citation type="submission" date="2021-03" db="EMBL/GenBank/DDBJ databases">
        <title>Complete Genome of Pseudoalteromonas xiamenensis STKMTI.2, a new potential marine bacterium producing anti-Vibrio compounds.</title>
        <authorList>
            <person name="Handayani D.P."/>
            <person name="Isnansetyo A."/>
            <person name="Istiqomah I."/>
            <person name="Jumina J."/>
        </authorList>
    </citation>
    <scope>NUCLEOTIDE SEQUENCE</scope>
    <source>
        <strain evidence="2">STKMTI.2</strain>
    </source>
</reference>
<dbReference type="EMBL" id="CP072133">
    <property type="protein sequence ID" value="QTH70415.1"/>
    <property type="molecule type" value="Genomic_DNA"/>
</dbReference>
<dbReference type="SUPFAM" id="SSF53955">
    <property type="entry name" value="Lysozyme-like"/>
    <property type="match status" value="1"/>
</dbReference>
<dbReference type="Pfam" id="PF00182">
    <property type="entry name" value="Glyco_hydro_19"/>
    <property type="match status" value="1"/>
</dbReference>
<dbReference type="Gene3D" id="1.10.530.10">
    <property type="match status" value="1"/>
</dbReference>
<evidence type="ECO:0000313" key="3">
    <source>
        <dbReference type="Proteomes" id="UP000664904"/>
    </source>
</evidence>
<evidence type="ECO:0000259" key="1">
    <source>
        <dbReference type="Pfam" id="PF00182"/>
    </source>
</evidence>
<protein>
    <submittedName>
        <fullName evidence="2">Glycoside hydrolase family 19 protein</fullName>
    </submittedName>
</protein>
<dbReference type="AlphaFoldDB" id="A0A975DFN9"/>
<name>A0A975DFN9_9GAMM</name>
<dbReference type="PANTHER" id="PTHR34408:SF1">
    <property type="entry name" value="GLYCOSYL HYDROLASE FAMILY 19 DOMAIN-CONTAINING PROTEIN HI_1415"/>
    <property type="match status" value="1"/>
</dbReference>
<evidence type="ECO:0000313" key="2">
    <source>
        <dbReference type="EMBL" id="QTH70415.1"/>
    </source>
</evidence>